<evidence type="ECO:0000313" key="2">
    <source>
        <dbReference type="EMBL" id="MFD2670787.1"/>
    </source>
</evidence>
<comment type="caution">
    <text evidence="2">The sequence shown here is derived from an EMBL/GenBank/DDBJ whole genome shotgun (WGS) entry which is preliminary data.</text>
</comment>
<proteinExistence type="predicted"/>
<organism evidence="2 3">
    <name type="scientific">Marinicrinis sediminis</name>
    <dbReference type="NCBI Taxonomy" id="1652465"/>
    <lineage>
        <taxon>Bacteria</taxon>
        <taxon>Bacillati</taxon>
        <taxon>Bacillota</taxon>
        <taxon>Bacilli</taxon>
        <taxon>Bacillales</taxon>
        <taxon>Paenibacillaceae</taxon>
    </lineage>
</organism>
<dbReference type="EMBL" id="JBHUMM010000007">
    <property type="protein sequence ID" value="MFD2670787.1"/>
    <property type="molecule type" value="Genomic_DNA"/>
</dbReference>
<dbReference type="RefSeq" id="WP_379928217.1">
    <property type="nucleotide sequence ID" value="NZ_JBHUMM010000007.1"/>
</dbReference>
<accession>A0ABW5R6R5</accession>
<name>A0ABW5R6R5_9BACL</name>
<dbReference type="Proteomes" id="UP001597497">
    <property type="component" value="Unassembled WGS sequence"/>
</dbReference>
<evidence type="ECO:0000256" key="1">
    <source>
        <dbReference type="SAM" id="Phobius"/>
    </source>
</evidence>
<gene>
    <name evidence="2" type="ORF">ACFSUC_04075</name>
</gene>
<reference evidence="3" key="1">
    <citation type="journal article" date="2019" name="Int. J. Syst. Evol. Microbiol.">
        <title>The Global Catalogue of Microorganisms (GCM) 10K type strain sequencing project: providing services to taxonomists for standard genome sequencing and annotation.</title>
        <authorList>
            <consortium name="The Broad Institute Genomics Platform"/>
            <consortium name="The Broad Institute Genome Sequencing Center for Infectious Disease"/>
            <person name="Wu L."/>
            <person name="Ma J."/>
        </authorList>
    </citation>
    <scope>NUCLEOTIDE SEQUENCE [LARGE SCALE GENOMIC DNA]</scope>
    <source>
        <strain evidence="3">KCTC 33676</strain>
    </source>
</reference>
<protein>
    <submittedName>
        <fullName evidence="2">DUF2628 domain-containing protein</fullName>
    </submittedName>
</protein>
<sequence length="109" mass="12702">MRVILKHYQSGHEIICKKGFSWTTFFFGPFVPIFRGDLKWMIIMLITDILVGIFTVGIGMIVTWIIFASVYNNRYIVDLGKRGYLESERSPLSMPAGEYRIKPEGKRFF</sequence>
<evidence type="ECO:0000313" key="3">
    <source>
        <dbReference type="Proteomes" id="UP001597497"/>
    </source>
</evidence>
<feature type="transmembrane region" description="Helical" evidence="1">
    <location>
        <begin position="40"/>
        <end position="67"/>
    </location>
</feature>
<keyword evidence="1" id="KW-1133">Transmembrane helix</keyword>
<keyword evidence="1" id="KW-0472">Membrane</keyword>
<keyword evidence="1" id="KW-0812">Transmembrane</keyword>
<keyword evidence="3" id="KW-1185">Reference proteome</keyword>